<dbReference type="KEGG" id="anf:AQPE_4018"/>
<gene>
    <name evidence="1" type="ORF">AQPE_4018</name>
</gene>
<dbReference type="EMBL" id="AP018694">
    <property type="protein sequence ID" value="BBE19830.1"/>
    <property type="molecule type" value="Genomic_DNA"/>
</dbReference>
<sequence>MFELEQAKIFSKRGRKNDKKEKESPLDCRLWQKCKAVPVNF</sequence>
<keyword evidence="2" id="KW-1185">Reference proteome</keyword>
<proteinExistence type="predicted"/>
<name>A0A5K7SE36_9BACT</name>
<protein>
    <submittedName>
        <fullName evidence="1">Uncharacterized protein</fullName>
    </submittedName>
</protein>
<organism evidence="1 2">
    <name type="scientific">Aquipluma nitroreducens</name>
    <dbReference type="NCBI Taxonomy" id="2010828"/>
    <lineage>
        <taxon>Bacteria</taxon>
        <taxon>Pseudomonadati</taxon>
        <taxon>Bacteroidota</taxon>
        <taxon>Bacteroidia</taxon>
        <taxon>Marinilabiliales</taxon>
        <taxon>Prolixibacteraceae</taxon>
        <taxon>Aquipluma</taxon>
    </lineage>
</organism>
<accession>A0A5K7SE36</accession>
<evidence type="ECO:0000313" key="2">
    <source>
        <dbReference type="Proteomes" id="UP001193389"/>
    </source>
</evidence>
<dbReference type="AlphaFoldDB" id="A0A5K7SE36"/>
<evidence type="ECO:0000313" key="1">
    <source>
        <dbReference type="EMBL" id="BBE19830.1"/>
    </source>
</evidence>
<dbReference type="Proteomes" id="UP001193389">
    <property type="component" value="Chromosome"/>
</dbReference>
<reference evidence="1" key="1">
    <citation type="journal article" date="2020" name="Int. J. Syst. Evol. Microbiol.">
        <title>Aquipluma nitroreducens gen. nov. sp. nov., a novel facultatively anaerobic bacterium isolated from a freshwater lake.</title>
        <authorList>
            <person name="Watanabe M."/>
            <person name="Kojima H."/>
            <person name="Fukui M."/>
        </authorList>
    </citation>
    <scope>NUCLEOTIDE SEQUENCE</scope>
    <source>
        <strain evidence="1">MeG22</strain>
    </source>
</reference>